<name>A0A7S0G551_9RHOD</name>
<gene>
    <name evidence="2" type="ORF">RMAR0315_LOCUS12303</name>
</gene>
<protein>
    <recommendedName>
        <fullName evidence="1">Integrase zinc-binding domain-containing protein</fullName>
    </recommendedName>
</protein>
<dbReference type="EMBL" id="HBEK01022359">
    <property type="protein sequence ID" value="CAD8402299.1"/>
    <property type="molecule type" value="Transcribed_RNA"/>
</dbReference>
<reference evidence="2" key="1">
    <citation type="submission" date="2021-01" db="EMBL/GenBank/DDBJ databases">
        <authorList>
            <person name="Corre E."/>
            <person name="Pelletier E."/>
            <person name="Niang G."/>
            <person name="Scheremetjew M."/>
            <person name="Finn R."/>
            <person name="Kale V."/>
            <person name="Holt S."/>
            <person name="Cochrane G."/>
            <person name="Meng A."/>
            <person name="Brown T."/>
            <person name="Cohen L."/>
        </authorList>
    </citation>
    <scope>NUCLEOTIDE SEQUENCE</scope>
    <source>
        <strain evidence="2">UTEX LB 2760</strain>
    </source>
</reference>
<dbReference type="InterPro" id="IPR050951">
    <property type="entry name" value="Retrovirus_Pol_polyprotein"/>
</dbReference>
<dbReference type="PANTHER" id="PTHR37984">
    <property type="entry name" value="PROTEIN CBG26694"/>
    <property type="match status" value="1"/>
</dbReference>
<dbReference type="Gene3D" id="1.10.340.70">
    <property type="match status" value="1"/>
</dbReference>
<evidence type="ECO:0000313" key="2">
    <source>
        <dbReference type="EMBL" id="CAD8402299.1"/>
    </source>
</evidence>
<dbReference type="AlphaFoldDB" id="A0A7S0G551"/>
<dbReference type="PANTHER" id="PTHR37984:SF5">
    <property type="entry name" value="PROTEIN NYNRIN-LIKE"/>
    <property type="match status" value="1"/>
</dbReference>
<accession>A0A7S0G551</accession>
<feature type="domain" description="Integrase zinc-binding" evidence="1">
    <location>
        <begin position="122"/>
        <end position="178"/>
    </location>
</feature>
<dbReference type="Pfam" id="PF17921">
    <property type="entry name" value="Integrase_H2C2"/>
    <property type="match status" value="1"/>
</dbReference>
<dbReference type="InterPro" id="IPR041588">
    <property type="entry name" value="Integrase_H2C2"/>
</dbReference>
<sequence length="186" mass="21586">MKWLMSLREPMGRLLRWMLDIQEYDFQMEHWSGVSPIMATADALSRVYNREDVDIPGESVATVEDEDPVWDLPDKAAIKDEQRHDLGDLEDFVERHEDGQYVTNEEELMIRVVGGIPMMYTPEKLQLRILRYFHGAPTRGHLGVARTLRKLERHFWGATIAKDVSHFVRSCVICATEKLTTTKRQG</sequence>
<evidence type="ECO:0000259" key="1">
    <source>
        <dbReference type="Pfam" id="PF17921"/>
    </source>
</evidence>
<proteinExistence type="predicted"/>
<organism evidence="2">
    <name type="scientific">Rhodosorus marinus</name>
    <dbReference type="NCBI Taxonomy" id="101924"/>
    <lineage>
        <taxon>Eukaryota</taxon>
        <taxon>Rhodophyta</taxon>
        <taxon>Stylonematophyceae</taxon>
        <taxon>Stylonematales</taxon>
        <taxon>Stylonemataceae</taxon>
        <taxon>Rhodosorus</taxon>
    </lineage>
</organism>